<gene>
    <name evidence="1" type="ORF">KCTCHS21_14240</name>
</gene>
<protein>
    <submittedName>
        <fullName evidence="1">Uncharacterized protein</fullName>
    </submittedName>
</protein>
<evidence type="ECO:0000313" key="2">
    <source>
        <dbReference type="Proteomes" id="UP000289856"/>
    </source>
</evidence>
<evidence type="ECO:0000313" key="1">
    <source>
        <dbReference type="EMBL" id="BBI32025.1"/>
    </source>
</evidence>
<dbReference type="Proteomes" id="UP000289856">
    <property type="component" value="Chromosome"/>
</dbReference>
<dbReference type="KEGG" id="cohn:KCTCHS21_14240"/>
<organism evidence="1 2">
    <name type="scientific">Cohnella abietis</name>
    <dbReference type="NCBI Taxonomy" id="2507935"/>
    <lineage>
        <taxon>Bacteria</taxon>
        <taxon>Bacillati</taxon>
        <taxon>Bacillota</taxon>
        <taxon>Bacilli</taxon>
        <taxon>Bacillales</taxon>
        <taxon>Paenibacillaceae</taxon>
        <taxon>Cohnella</taxon>
    </lineage>
</organism>
<keyword evidence="2" id="KW-1185">Reference proteome</keyword>
<name>A0A3T1D1Z0_9BACL</name>
<dbReference type="EMBL" id="AP019400">
    <property type="protein sequence ID" value="BBI32025.1"/>
    <property type="molecule type" value="Genomic_DNA"/>
</dbReference>
<reference evidence="1 2" key="1">
    <citation type="submission" date="2019-01" db="EMBL/GenBank/DDBJ databases">
        <title>Complete genome sequence of Cohnella hallensis HS21 isolated from Korean fir (Abies koreana) rhizospheric soil.</title>
        <authorList>
            <person name="Jiang L."/>
            <person name="Kang S.W."/>
            <person name="Kim S."/>
            <person name="Jung J."/>
            <person name="Kim C.Y."/>
            <person name="Kim D.H."/>
            <person name="Kim S.W."/>
            <person name="Lee J."/>
        </authorList>
    </citation>
    <scope>NUCLEOTIDE SEQUENCE [LARGE SCALE GENOMIC DNA]</scope>
    <source>
        <strain evidence="1 2">HS21</strain>
    </source>
</reference>
<proteinExistence type="predicted"/>
<sequence>MSTVIRNKVHTAKKFYECDSCRRQISPGIKYRRIFGSAYASDPLRELKLCGGCTDIKETTGDGHSDIMFAG</sequence>
<accession>A0A3T1D1Z0</accession>
<dbReference type="AlphaFoldDB" id="A0A3T1D1Z0"/>